<comment type="caution">
    <text evidence="1">The sequence shown here is derived from an EMBL/GenBank/DDBJ whole genome shotgun (WGS) entry which is preliminary data.</text>
</comment>
<dbReference type="EMBL" id="JANRMS010000124">
    <property type="protein sequence ID" value="KAJ3546139.1"/>
    <property type="molecule type" value="Genomic_DNA"/>
</dbReference>
<name>A0ACC1STP9_9HYPO</name>
<evidence type="ECO:0000313" key="1">
    <source>
        <dbReference type="EMBL" id="KAJ3546139.1"/>
    </source>
</evidence>
<protein>
    <submittedName>
        <fullName evidence="1">Uncharacterized protein</fullName>
    </submittedName>
</protein>
<organism evidence="1 2">
    <name type="scientific">Fusarium decemcellulare</name>
    <dbReference type="NCBI Taxonomy" id="57161"/>
    <lineage>
        <taxon>Eukaryota</taxon>
        <taxon>Fungi</taxon>
        <taxon>Dikarya</taxon>
        <taxon>Ascomycota</taxon>
        <taxon>Pezizomycotina</taxon>
        <taxon>Sordariomycetes</taxon>
        <taxon>Hypocreomycetidae</taxon>
        <taxon>Hypocreales</taxon>
        <taxon>Nectriaceae</taxon>
        <taxon>Fusarium</taxon>
        <taxon>Fusarium decemcellulare species complex</taxon>
    </lineage>
</organism>
<keyword evidence="2" id="KW-1185">Reference proteome</keyword>
<reference evidence="1" key="1">
    <citation type="submission" date="2022-08" db="EMBL/GenBank/DDBJ databases">
        <title>Genome Sequence of Fusarium decemcellulare.</title>
        <authorList>
            <person name="Buettner E."/>
        </authorList>
    </citation>
    <scope>NUCLEOTIDE SEQUENCE</scope>
    <source>
        <strain evidence="1">Babe19</strain>
    </source>
</reference>
<accession>A0ACC1STP9</accession>
<gene>
    <name evidence="1" type="ORF">NM208_g2152</name>
</gene>
<evidence type="ECO:0000313" key="2">
    <source>
        <dbReference type="Proteomes" id="UP001148629"/>
    </source>
</evidence>
<sequence length="506" mass="56853">MSADQKDIEIASHEEHHVAGALSPEDREFLANLPVKVQKTAVDWNLIPLLTFLYLMSYIDRTNIGNVKIEGIMDDLDLSGDRFNVAQCIFFAPYCLFEIPSNWILTRVKRPSWYLGGLVISWGLVMTFSGFVQSYESLLVVRFMLGLTEAGFYPGALYLISNWYMPGEIQMRVACFYSASAAAGAFSGLLAFAIAKLDGVGGYRGWRWIFLLEGAVSVLGGIVCLLCLPDTPALSTRFLNQEEIRYLETRKRTVQRINQEARTEEDGSGHRFPWKVLRSVLLDWQIYLTITIYWSNAVPNYAVKFNMPAIIKSMGYTSAKAQLLTIPPYTIGAISALVSSWFADRYTWRMPFIAFGQILLIISFAILYVYGYKPNDYIGQCYFALMLGCIGFYPILPGTNAWILSNLAGPTKRAMGIAWLVSLGNLGGILGSFIFKESEAPRYPTAYATSFSIAAAGIVAALTLEFGYWSINKRRATKSETEWRDMYSEAQLEKMGDRSPLFKYTL</sequence>
<proteinExistence type="predicted"/>
<dbReference type="Proteomes" id="UP001148629">
    <property type="component" value="Unassembled WGS sequence"/>
</dbReference>